<evidence type="ECO:0000256" key="1">
    <source>
        <dbReference type="SAM" id="MobiDB-lite"/>
    </source>
</evidence>
<feature type="region of interest" description="Disordered" evidence="1">
    <location>
        <begin position="1"/>
        <end position="106"/>
    </location>
</feature>
<proteinExistence type="predicted"/>
<feature type="region of interest" description="Disordered" evidence="1">
    <location>
        <begin position="456"/>
        <end position="480"/>
    </location>
</feature>
<feature type="region of interest" description="Disordered" evidence="1">
    <location>
        <begin position="261"/>
        <end position="288"/>
    </location>
</feature>
<dbReference type="AlphaFoldDB" id="A0A0C3PRY7"/>
<dbReference type="Proteomes" id="UP000053257">
    <property type="component" value="Unassembled WGS sequence"/>
</dbReference>
<protein>
    <submittedName>
        <fullName evidence="2">Uncharacterized protein</fullName>
    </submittedName>
</protein>
<keyword evidence="3" id="KW-1185">Reference proteome</keyword>
<evidence type="ECO:0000313" key="2">
    <source>
        <dbReference type="EMBL" id="KIP10093.1"/>
    </source>
</evidence>
<dbReference type="STRING" id="745531.A0A0C3PRY7"/>
<sequence>MPAQPAGKTPNTTEPSPSLGPNANGYFSSSSKSKGGPHPPLSDVHTPGTPAVGDVIGNPTPFERFLSLGRTRKDSQIQFPPPHWGIGKEQGNDAPKEGPSIEQPASPLQLADPAVASGLEEGIDPPPEPNILARRIQALLAKSSVSGALDTPTNESQNSQPVVTHPPPQLVSDPKFVALLSSPSVMNGTLSKAGHSVWTVLDRLRAQLPSQISTPSGQSQPKDGGVNDREAVLDDDDSGFMVYGPLLPDGDSTVDLAESEYVPLDGGKPGARKAESGDRPPSGKSVPLEGLKDKLETVWPFKGRADGPANDDPSTARVHLQGATTKRVWIPSPDKISIQVMWWGYRIYLPPPVLDVLDNKQLEGAKRAALLTTALKYALDRVPIVMIPPPARPAMMLLKACTPYLGYVGGFVAWSWSAVKNFDKGNGVTLTATWLLTVAVIPGTWDEKCIPKNVRKPMSDDTSKASASEGVGRTSQACEV</sequence>
<evidence type="ECO:0000313" key="3">
    <source>
        <dbReference type="Proteomes" id="UP000053257"/>
    </source>
</evidence>
<feature type="compositionally biased region" description="Polar residues" evidence="1">
    <location>
        <begin position="9"/>
        <end position="27"/>
    </location>
</feature>
<name>A0A0C3PRY7_PHLG1</name>
<feature type="compositionally biased region" description="Polar residues" evidence="1">
    <location>
        <begin position="210"/>
        <end position="221"/>
    </location>
</feature>
<reference evidence="2 3" key="1">
    <citation type="journal article" date="2014" name="PLoS Genet.">
        <title>Analysis of the Phlebiopsis gigantea genome, transcriptome and secretome provides insight into its pioneer colonization strategies of wood.</title>
        <authorList>
            <person name="Hori C."/>
            <person name="Ishida T."/>
            <person name="Igarashi K."/>
            <person name="Samejima M."/>
            <person name="Suzuki H."/>
            <person name="Master E."/>
            <person name="Ferreira P."/>
            <person name="Ruiz-Duenas F.J."/>
            <person name="Held B."/>
            <person name="Canessa P."/>
            <person name="Larrondo L.F."/>
            <person name="Schmoll M."/>
            <person name="Druzhinina I.S."/>
            <person name="Kubicek C.P."/>
            <person name="Gaskell J.A."/>
            <person name="Kersten P."/>
            <person name="St John F."/>
            <person name="Glasner J."/>
            <person name="Sabat G."/>
            <person name="Splinter BonDurant S."/>
            <person name="Syed K."/>
            <person name="Yadav J."/>
            <person name="Mgbeahuruike A.C."/>
            <person name="Kovalchuk A."/>
            <person name="Asiegbu F.O."/>
            <person name="Lackner G."/>
            <person name="Hoffmeister D."/>
            <person name="Rencoret J."/>
            <person name="Gutierrez A."/>
            <person name="Sun H."/>
            <person name="Lindquist E."/>
            <person name="Barry K."/>
            <person name="Riley R."/>
            <person name="Grigoriev I.V."/>
            <person name="Henrissat B."/>
            <person name="Kues U."/>
            <person name="Berka R.M."/>
            <person name="Martinez A.T."/>
            <person name="Covert S.F."/>
            <person name="Blanchette R.A."/>
            <person name="Cullen D."/>
        </authorList>
    </citation>
    <scope>NUCLEOTIDE SEQUENCE [LARGE SCALE GENOMIC DNA]</scope>
    <source>
        <strain evidence="2 3">11061_1 CR5-6</strain>
    </source>
</reference>
<dbReference type="OrthoDB" id="3247214at2759"/>
<accession>A0A0C3PRY7</accession>
<dbReference type="EMBL" id="KN840458">
    <property type="protein sequence ID" value="KIP10093.1"/>
    <property type="molecule type" value="Genomic_DNA"/>
</dbReference>
<gene>
    <name evidence="2" type="ORF">PHLGIDRAFT_115730</name>
</gene>
<feature type="region of interest" description="Disordered" evidence="1">
    <location>
        <begin position="210"/>
        <end position="232"/>
    </location>
</feature>
<feature type="region of interest" description="Disordered" evidence="1">
    <location>
        <begin position="145"/>
        <end position="169"/>
    </location>
</feature>
<organism evidence="2 3">
    <name type="scientific">Phlebiopsis gigantea (strain 11061_1 CR5-6)</name>
    <name type="common">White-rot fungus</name>
    <name type="synonym">Peniophora gigantea</name>
    <dbReference type="NCBI Taxonomy" id="745531"/>
    <lineage>
        <taxon>Eukaryota</taxon>
        <taxon>Fungi</taxon>
        <taxon>Dikarya</taxon>
        <taxon>Basidiomycota</taxon>
        <taxon>Agaricomycotina</taxon>
        <taxon>Agaricomycetes</taxon>
        <taxon>Polyporales</taxon>
        <taxon>Phanerochaetaceae</taxon>
        <taxon>Phlebiopsis</taxon>
    </lineage>
</organism>
<dbReference type="HOGENOM" id="CLU_035154_1_0_1"/>
<feature type="compositionally biased region" description="Polar residues" evidence="1">
    <location>
        <begin position="145"/>
        <end position="162"/>
    </location>
</feature>